<dbReference type="PANTHER" id="PTHR43033">
    <property type="entry name" value="TRNA(ILE)-LYSIDINE SYNTHASE-RELATED"/>
    <property type="match status" value="1"/>
</dbReference>
<proteinExistence type="inferred from homology"/>
<keyword evidence="6 8" id="KW-0067">ATP-binding</keyword>
<dbReference type="NCBIfam" id="TIGR02433">
    <property type="entry name" value="lysidine_TilS_C"/>
    <property type="match status" value="1"/>
</dbReference>
<dbReference type="InterPro" id="IPR011063">
    <property type="entry name" value="TilS/TtcA_N"/>
</dbReference>
<dbReference type="InterPro" id="IPR012094">
    <property type="entry name" value="tRNA_Ile_lys_synt"/>
</dbReference>
<evidence type="ECO:0000313" key="10">
    <source>
        <dbReference type="EMBL" id="NOU52801.1"/>
    </source>
</evidence>
<keyword evidence="5 8" id="KW-0547">Nucleotide-binding</keyword>
<keyword evidence="11" id="KW-1185">Reference proteome</keyword>
<dbReference type="Gene3D" id="1.20.59.20">
    <property type="match status" value="1"/>
</dbReference>
<dbReference type="SUPFAM" id="SSF82829">
    <property type="entry name" value="MesJ substrate recognition domain-like"/>
    <property type="match status" value="1"/>
</dbReference>
<comment type="subcellular location">
    <subcellularLocation>
        <location evidence="1 8">Cytoplasm</location>
    </subcellularLocation>
</comment>
<evidence type="ECO:0000256" key="3">
    <source>
        <dbReference type="ARBA" id="ARBA00022598"/>
    </source>
</evidence>
<keyword evidence="3 8" id="KW-0436">Ligase</keyword>
<dbReference type="CDD" id="cd01992">
    <property type="entry name" value="TilS_N"/>
    <property type="match status" value="1"/>
</dbReference>
<evidence type="ECO:0000256" key="2">
    <source>
        <dbReference type="ARBA" id="ARBA00022490"/>
    </source>
</evidence>
<dbReference type="RefSeq" id="WP_171627856.1">
    <property type="nucleotide sequence ID" value="NZ_JABBPG010000012.1"/>
</dbReference>
<organism evidence="10 11">
    <name type="scientific">Pseudoalteromonas caenipelagi</name>
    <dbReference type="NCBI Taxonomy" id="2726988"/>
    <lineage>
        <taxon>Bacteria</taxon>
        <taxon>Pseudomonadati</taxon>
        <taxon>Pseudomonadota</taxon>
        <taxon>Gammaproteobacteria</taxon>
        <taxon>Alteromonadales</taxon>
        <taxon>Pseudoalteromonadaceae</taxon>
        <taxon>Pseudoalteromonas</taxon>
    </lineage>
</organism>
<comment type="catalytic activity">
    <reaction evidence="7 8">
        <text>cytidine(34) in tRNA(Ile2) + L-lysine + ATP = lysidine(34) in tRNA(Ile2) + AMP + diphosphate + H(+)</text>
        <dbReference type="Rhea" id="RHEA:43744"/>
        <dbReference type="Rhea" id="RHEA-COMP:10625"/>
        <dbReference type="Rhea" id="RHEA-COMP:10670"/>
        <dbReference type="ChEBI" id="CHEBI:15378"/>
        <dbReference type="ChEBI" id="CHEBI:30616"/>
        <dbReference type="ChEBI" id="CHEBI:32551"/>
        <dbReference type="ChEBI" id="CHEBI:33019"/>
        <dbReference type="ChEBI" id="CHEBI:82748"/>
        <dbReference type="ChEBI" id="CHEBI:83665"/>
        <dbReference type="ChEBI" id="CHEBI:456215"/>
        <dbReference type="EC" id="6.3.4.19"/>
    </reaction>
</comment>
<dbReference type="SUPFAM" id="SSF56037">
    <property type="entry name" value="PheT/TilS domain"/>
    <property type="match status" value="1"/>
</dbReference>
<dbReference type="SUPFAM" id="SSF52402">
    <property type="entry name" value="Adenine nucleotide alpha hydrolases-like"/>
    <property type="match status" value="1"/>
</dbReference>
<comment type="function">
    <text evidence="8">Ligates lysine onto the cytidine present at position 34 of the AUA codon-specific tRNA(Ile) that contains the anticodon CAU, in an ATP-dependent manner. Cytidine is converted to lysidine, thus changing the amino acid specificity of the tRNA from methionine to isoleucine.</text>
</comment>
<evidence type="ECO:0000256" key="1">
    <source>
        <dbReference type="ARBA" id="ARBA00004496"/>
    </source>
</evidence>
<dbReference type="SMART" id="SM00977">
    <property type="entry name" value="TilS_C"/>
    <property type="match status" value="1"/>
</dbReference>
<protein>
    <recommendedName>
        <fullName evidence="8">tRNA(Ile)-lysidine synthase</fullName>
        <ecNumber evidence="8">6.3.4.19</ecNumber>
    </recommendedName>
    <alternativeName>
        <fullName evidence="8">tRNA(Ile)-2-lysyl-cytidine synthase</fullName>
    </alternativeName>
    <alternativeName>
        <fullName evidence="8">tRNA(Ile)-lysidine synthetase</fullName>
    </alternativeName>
</protein>
<dbReference type="GO" id="GO:0032267">
    <property type="term" value="F:tRNA(Ile)-lysidine synthase activity"/>
    <property type="evidence" value="ECO:0007669"/>
    <property type="project" value="UniProtKB-EC"/>
</dbReference>
<dbReference type="Pfam" id="PF09179">
    <property type="entry name" value="TilS"/>
    <property type="match status" value="1"/>
</dbReference>
<dbReference type="InterPro" id="IPR012796">
    <property type="entry name" value="Lysidine-tRNA-synth_C"/>
</dbReference>
<sequence>MKNTTLYKKFFVAINGSNSEQRPLSIALSGGVDSVVLLHLCYTLREQMPGWVIEAIYIDHGLSVDSDSWRAFCQRLCESLSIDFKTASVEVKAKARHSLEAQARDARYAALDSLAMANSMIVLGQHGDDQLETFLLRLKRGSGLDGLASMRAQRILDSGRVCIRPLLNASREDIEAFARMFAIEHIEDHSNKDDRFDRNFLRNQVIPLFKSRFNGFLQSVLRSIELLQQQQSLIEELTLQDLQTCCSEQGQLDLQRLGALSQLRQANVVRSWLASFNEKMPSKVQLEQLLHQALTSKQDAQINIVMGKGCVKKHRGFLYFVIAQDPPQPCVDVALAPITLNDGRALIVEHGVGVRAPNNNERISVQFGLLSSKIRPRNKPGRNAVKHWLKEAGVPSWQRAHVPLIFYDEQLVQIVGYYFEHSMYVPQQGVRWEVVDGE</sequence>
<keyword evidence="2 8" id="KW-0963">Cytoplasm</keyword>
<evidence type="ECO:0000313" key="11">
    <source>
        <dbReference type="Proteomes" id="UP000586305"/>
    </source>
</evidence>
<evidence type="ECO:0000256" key="8">
    <source>
        <dbReference type="HAMAP-Rule" id="MF_01161"/>
    </source>
</evidence>
<reference evidence="10 11" key="1">
    <citation type="submission" date="2020-04" db="EMBL/GenBank/DDBJ databases">
        <title>Pseudoalteromonas caenipelagi sp. nov., isolated from a tidal flat.</title>
        <authorList>
            <person name="Park S."/>
            <person name="Yoon J.-H."/>
        </authorList>
    </citation>
    <scope>NUCLEOTIDE SEQUENCE [LARGE SCALE GENOMIC DNA]</scope>
    <source>
        <strain evidence="10 11">JBTF-M23</strain>
    </source>
</reference>
<feature type="domain" description="Lysidine-tRNA(Ile) synthetase C-terminal" evidence="9">
    <location>
        <begin position="363"/>
        <end position="434"/>
    </location>
</feature>
<dbReference type="Pfam" id="PF01171">
    <property type="entry name" value="ATP_bind_3"/>
    <property type="match status" value="1"/>
</dbReference>
<dbReference type="Pfam" id="PF11734">
    <property type="entry name" value="TilS_C"/>
    <property type="match status" value="1"/>
</dbReference>
<dbReference type="InterPro" id="IPR012795">
    <property type="entry name" value="tRNA_Ile_lys_synt_N"/>
</dbReference>
<evidence type="ECO:0000256" key="6">
    <source>
        <dbReference type="ARBA" id="ARBA00022840"/>
    </source>
</evidence>
<dbReference type="GO" id="GO:0006400">
    <property type="term" value="P:tRNA modification"/>
    <property type="evidence" value="ECO:0007669"/>
    <property type="project" value="UniProtKB-UniRule"/>
</dbReference>
<dbReference type="PANTHER" id="PTHR43033:SF1">
    <property type="entry name" value="TRNA(ILE)-LYSIDINE SYNTHASE-RELATED"/>
    <property type="match status" value="1"/>
</dbReference>
<dbReference type="EC" id="6.3.4.19" evidence="8"/>
<name>A0A849VMB4_9GAMM</name>
<dbReference type="AlphaFoldDB" id="A0A849VMB4"/>
<comment type="similarity">
    <text evidence="8">Belongs to the tRNA(Ile)-lysidine synthase family.</text>
</comment>
<evidence type="ECO:0000256" key="7">
    <source>
        <dbReference type="ARBA" id="ARBA00048539"/>
    </source>
</evidence>
<evidence type="ECO:0000256" key="4">
    <source>
        <dbReference type="ARBA" id="ARBA00022694"/>
    </source>
</evidence>
<dbReference type="HAMAP" id="MF_01161">
    <property type="entry name" value="tRNA_Ile_lys_synt"/>
    <property type="match status" value="1"/>
</dbReference>
<dbReference type="Gene3D" id="3.40.50.620">
    <property type="entry name" value="HUPs"/>
    <property type="match status" value="1"/>
</dbReference>
<accession>A0A849VMB4</accession>
<dbReference type="NCBIfam" id="TIGR02432">
    <property type="entry name" value="lysidine_TilS_N"/>
    <property type="match status" value="1"/>
</dbReference>
<dbReference type="InterPro" id="IPR014729">
    <property type="entry name" value="Rossmann-like_a/b/a_fold"/>
</dbReference>
<evidence type="ECO:0000259" key="9">
    <source>
        <dbReference type="SMART" id="SM00977"/>
    </source>
</evidence>
<comment type="caution">
    <text evidence="10">The sequence shown here is derived from an EMBL/GenBank/DDBJ whole genome shotgun (WGS) entry which is preliminary data.</text>
</comment>
<evidence type="ECO:0000256" key="5">
    <source>
        <dbReference type="ARBA" id="ARBA00022741"/>
    </source>
</evidence>
<dbReference type="GO" id="GO:0005737">
    <property type="term" value="C:cytoplasm"/>
    <property type="evidence" value="ECO:0007669"/>
    <property type="project" value="UniProtKB-SubCell"/>
</dbReference>
<keyword evidence="4 8" id="KW-0819">tRNA processing</keyword>
<dbReference type="Proteomes" id="UP000586305">
    <property type="component" value="Unassembled WGS sequence"/>
</dbReference>
<dbReference type="EMBL" id="JABBPG010000012">
    <property type="protein sequence ID" value="NOU52801.1"/>
    <property type="molecule type" value="Genomic_DNA"/>
</dbReference>
<dbReference type="InterPro" id="IPR015262">
    <property type="entry name" value="tRNA_Ile_lys_synt_subst-bd"/>
</dbReference>
<feature type="binding site" evidence="8">
    <location>
        <begin position="29"/>
        <end position="34"/>
    </location>
    <ligand>
        <name>ATP</name>
        <dbReference type="ChEBI" id="CHEBI:30616"/>
    </ligand>
</feature>
<comment type="domain">
    <text evidence="8">The N-terminal region contains the highly conserved SGGXDS motif, predicted to be a P-loop motif involved in ATP binding.</text>
</comment>
<dbReference type="GO" id="GO:0005524">
    <property type="term" value="F:ATP binding"/>
    <property type="evidence" value="ECO:0007669"/>
    <property type="project" value="UniProtKB-UniRule"/>
</dbReference>
<gene>
    <name evidence="8 10" type="primary">tilS</name>
    <name evidence="10" type="ORF">HG263_20035</name>
</gene>